<gene>
    <name evidence="1" type="ordered locus">Bfae_09740</name>
</gene>
<name>C7MAR5_BRAFD</name>
<evidence type="ECO:0000313" key="2">
    <source>
        <dbReference type="Proteomes" id="UP000001919"/>
    </source>
</evidence>
<dbReference type="OrthoDB" id="4788656at2"/>
<sequence length="430" mass="47182">MARSYATVGQMLTYAVDRSVHAPGLSGSEPRPRAEMILRHMLEFVLMAPRSRSAFLRTVARTELTTGNITAAPRLRKHSPDLIAELLPSSGAADDGARLGIALSTDGAFHAPRLQKLRAALGASPHHLLIAISRRADDADREGEVPDGVVPISWRRLRGRMVKADPGHAPLWETIGEIGENSARPIAQFPVDAKKLLTKGRIAREFRAHLDVLHQASRTLLGSSPRFSTRRGQTSAHLQTGVGLHRTGIEFGEVEQGTPVHFMRTGQDPVPLGIGLLQDEADRAAAHERLEEFARRTSWRTEGKAAPGGLELIGAAASPEVEGARLLLWAIFNPMLLRDRGFDPAAARRQPALSATSMGLRLHQRGDDSGTTYRLWVGGDREWRHLIPKVTREASEGREEETYAVAPRKSQSTADFVWEVHRALRSLTIP</sequence>
<dbReference type="KEGG" id="bfa:Bfae_09740"/>
<dbReference type="STRING" id="446465.Bfae_09740"/>
<dbReference type="Proteomes" id="UP000001919">
    <property type="component" value="Chromosome"/>
</dbReference>
<organism evidence="1 2">
    <name type="scientific">Brachybacterium faecium (strain ATCC 43885 / DSM 4810 / JCM 11609 / LMG 19847 / NBRC 14762 / NCIMB 9860 / 6-10)</name>
    <dbReference type="NCBI Taxonomy" id="446465"/>
    <lineage>
        <taxon>Bacteria</taxon>
        <taxon>Bacillati</taxon>
        <taxon>Actinomycetota</taxon>
        <taxon>Actinomycetes</taxon>
        <taxon>Micrococcales</taxon>
        <taxon>Dermabacteraceae</taxon>
        <taxon>Brachybacterium</taxon>
    </lineage>
</organism>
<dbReference type="PATRIC" id="fig|446465.5.peg.967"/>
<accession>C7MAR5</accession>
<keyword evidence="2" id="KW-1185">Reference proteome</keyword>
<dbReference type="eggNOG" id="ENOG5032A1I">
    <property type="taxonomic scope" value="Bacteria"/>
</dbReference>
<dbReference type="AlphaFoldDB" id="C7MAR5"/>
<reference evidence="1 2" key="1">
    <citation type="journal article" date="2009" name="Stand. Genomic Sci.">
        <title>Complete genome sequence of Brachybacterium faecium type strain (Schefferle 6-10).</title>
        <authorList>
            <person name="Lapidus A."/>
            <person name="Pukall R."/>
            <person name="Labuttii K."/>
            <person name="Copeland A."/>
            <person name="Del Rio T.G."/>
            <person name="Nolan M."/>
            <person name="Chen F."/>
            <person name="Lucas S."/>
            <person name="Tice H."/>
            <person name="Cheng J.F."/>
            <person name="Bruce D."/>
            <person name="Goodwin L."/>
            <person name="Pitluck S."/>
            <person name="Rohde M."/>
            <person name="Goker M."/>
            <person name="Pati A."/>
            <person name="Ivanova N."/>
            <person name="Mavrommatis K."/>
            <person name="Chen A."/>
            <person name="Palaniappan K."/>
            <person name="D'haeseleer P."/>
            <person name="Chain P."/>
            <person name="Bristow J."/>
            <person name="Eisen J.A."/>
            <person name="Markowitz V."/>
            <person name="Hugenholtz P."/>
            <person name="Kyrpides N.C."/>
            <person name="Klenk H.P."/>
        </authorList>
    </citation>
    <scope>NUCLEOTIDE SEQUENCE [LARGE SCALE GENOMIC DNA]</scope>
    <source>
        <strain evidence="2">ATCC 43885 / DSM 4810 / JCM 11609 / LMG 19847 / NBRC 14762 / NCIMB 9860 / 6-10</strain>
    </source>
</reference>
<proteinExistence type="predicted"/>
<dbReference type="EMBL" id="CP001643">
    <property type="protein sequence ID" value="ACU84823.1"/>
    <property type="molecule type" value="Genomic_DNA"/>
</dbReference>
<dbReference type="HOGENOM" id="CLU_637236_0_0_11"/>
<protein>
    <submittedName>
        <fullName evidence="1">Uncharacterized protein</fullName>
    </submittedName>
</protein>
<evidence type="ECO:0000313" key="1">
    <source>
        <dbReference type="EMBL" id="ACU84823.1"/>
    </source>
</evidence>